<name>A0A0M3HKW7_ASCLU</name>
<sequence>MQSFPASDCRLRKRCLDALTRVESDFSKVVEVYRVCARCSNKSYSDKGLNVVFVP</sequence>
<dbReference type="Proteomes" id="UP000036681">
    <property type="component" value="Unplaced"/>
</dbReference>
<dbReference type="WBParaSite" id="ALUE_0000216201-mRNA-1">
    <property type="protein sequence ID" value="ALUE_0000216201-mRNA-1"/>
    <property type="gene ID" value="ALUE_0000216201"/>
</dbReference>
<evidence type="ECO:0000313" key="1">
    <source>
        <dbReference type="Proteomes" id="UP000036681"/>
    </source>
</evidence>
<dbReference type="AlphaFoldDB" id="A0A0M3HKW7"/>
<organism evidence="1 2">
    <name type="scientific">Ascaris lumbricoides</name>
    <name type="common">Giant roundworm</name>
    <dbReference type="NCBI Taxonomy" id="6252"/>
    <lineage>
        <taxon>Eukaryota</taxon>
        <taxon>Metazoa</taxon>
        <taxon>Ecdysozoa</taxon>
        <taxon>Nematoda</taxon>
        <taxon>Chromadorea</taxon>
        <taxon>Rhabditida</taxon>
        <taxon>Spirurina</taxon>
        <taxon>Ascaridomorpha</taxon>
        <taxon>Ascaridoidea</taxon>
        <taxon>Ascarididae</taxon>
        <taxon>Ascaris</taxon>
    </lineage>
</organism>
<accession>A0A0M3HKW7</accession>
<proteinExistence type="predicted"/>
<evidence type="ECO:0000313" key="2">
    <source>
        <dbReference type="WBParaSite" id="ALUE_0000216201-mRNA-1"/>
    </source>
</evidence>
<reference evidence="2" key="1">
    <citation type="submission" date="2017-02" db="UniProtKB">
        <authorList>
            <consortium name="WormBaseParasite"/>
        </authorList>
    </citation>
    <scope>IDENTIFICATION</scope>
</reference>
<protein>
    <submittedName>
        <fullName evidence="2">Mut7-C domain-containing protein</fullName>
    </submittedName>
</protein>
<keyword evidence="1" id="KW-1185">Reference proteome</keyword>